<accession>A0A3A2ZQ66</accession>
<evidence type="ECO:0000313" key="2">
    <source>
        <dbReference type="EMBL" id="RJE25302.1"/>
    </source>
</evidence>
<organism evidence="2 3">
    <name type="scientific">Aspergillus sclerotialis</name>
    <dbReference type="NCBI Taxonomy" id="2070753"/>
    <lineage>
        <taxon>Eukaryota</taxon>
        <taxon>Fungi</taxon>
        <taxon>Dikarya</taxon>
        <taxon>Ascomycota</taxon>
        <taxon>Pezizomycotina</taxon>
        <taxon>Eurotiomycetes</taxon>
        <taxon>Eurotiomycetidae</taxon>
        <taxon>Eurotiales</taxon>
        <taxon>Aspergillaceae</taxon>
        <taxon>Aspergillus</taxon>
        <taxon>Aspergillus subgen. Polypaecilum</taxon>
    </lineage>
</organism>
<dbReference type="EMBL" id="MVGC01000051">
    <property type="protein sequence ID" value="RJE25302.1"/>
    <property type="molecule type" value="Genomic_DNA"/>
</dbReference>
<dbReference type="InterPro" id="IPR052400">
    <property type="entry name" value="Zn2-C6_fungal_TF"/>
</dbReference>
<dbReference type="GO" id="GO:0000981">
    <property type="term" value="F:DNA-binding transcription factor activity, RNA polymerase II-specific"/>
    <property type="evidence" value="ECO:0007669"/>
    <property type="project" value="TreeGrafter"/>
</dbReference>
<dbReference type="Proteomes" id="UP000266188">
    <property type="component" value="Unassembled WGS sequence"/>
</dbReference>
<reference evidence="3" key="1">
    <citation type="submission" date="2017-02" db="EMBL/GenBank/DDBJ databases">
        <authorList>
            <person name="Tafer H."/>
            <person name="Lopandic K."/>
        </authorList>
    </citation>
    <scope>NUCLEOTIDE SEQUENCE [LARGE SCALE GENOMIC DNA]</scope>
    <source>
        <strain evidence="3">CBS 366.77</strain>
    </source>
</reference>
<evidence type="ECO:0000256" key="1">
    <source>
        <dbReference type="SAM" id="MobiDB-lite"/>
    </source>
</evidence>
<dbReference type="PANTHER" id="PTHR47657">
    <property type="entry name" value="STEROL REGULATORY ELEMENT-BINDING PROTEIN ECM22"/>
    <property type="match status" value="1"/>
</dbReference>
<protein>
    <submittedName>
        <fullName evidence="2">GAL4</fullName>
    </submittedName>
</protein>
<dbReference type="Pfam" id="PF11951">
    <property type="entry name" value="Fungal_trans_2"/>
    <property type="match status" value="1"/>
</dbReference>
<keyword evidence="3" id="KW-1185">Reference proteome</keyword>
<comment type="caution">
    <text evidence="2">The sequence shown here is derived from an EMBL/GenBank/DDBJ whole genome shotgun (WGS) entry which is preliminary data.</text>
</comment>
<dbReference type="InterPro" id="IPR021858">
    <property type="entry name" value="Fun_TF"/>
</dbReference>
<gene>
    <name evidence="2" type="ORF">PHISCL_02331</name>
</gene>
<evidence type="ECO:0000313" key="3">
    <source>
        <dbReference type="Proteomes" id="UP000266188"/>
    </source>
</evidence>
<sequence length="511" mass="56840">MDVAAAPKPRKVPDLLMSPEIEMEVENWLTRGIPPFPELSQCPRSGWYGLSRIDLRLIHHIIGLSIDLHRRGFAGCTVWAQKMPNFLNTALSNDFVMSSILALSASHLAWITRNQDTQQLAHHHRGIALKGLQKAMSTFANENFEAILAASTLLSWQATEWHNWASLQHGLTTVLNSIPPVWKQESDLARQLEDERALAYPKSSLVAGFQIQDDDLTNLDHTILALQNVQKRITHNQEYYSRIGELLEFVQHFRKILPTQSLKQAFESLQPLCRWLFWLPSAMLRGGSADTSALAIIAQFYGVAVALDGFFPDMGGAYLGPLSIGPIEDIYRVILSRSTTDPFNHELQLSLSLMDLPRHISNRYKNRLHWSPRPSMDHYSPTPPSPYSSVHDYRVSSSSPSSASATYAPYTPPLQSPPAVTIASSPLDISVPAPTSQPFYPPSPHLLSQRDELPALAQSTSISAPAFSSAYMDESVCTLPRVETAIGLNYGLYNDPHTVQSGLVATEPCWN</sequence>
<proteinExistence type="predicted"/>
<dbReference type="PANTHER" id="PTHR47657:SF12">
    <property type="entry name" value="ZN(II)2CYS6 TRANSCRIPTION FACTOR (EUROFUNG)"/>
    <property type="match status" value="1"/>
</dbReference>
<dbReference type="AlphaFoldDB" id="A0A3A2ZQ66"/>
<dbReference type="OrthoDB" id="1924260at2759"/>
<name>A0A3A2ZQ66_9EURO</name>
<feature type="region of interest" description="Disordered" evidence="1">
    <location>
        <begin position="372"/>
        <end position="394"/>
    </location>
</feature>
<dbReference type="STRING" id="2070753.A0A3A2ZQ66"/>